<evidence type="ECO:0000313" key="1">
    <source>
        <dbReference type="EMBL" id="KAI3740143.1"/>
    </source>
</evidence>
<comment type="caution">
    <text evidence="1">The sequence shown here is derived from an EMBL/GenBank/DDBJ whole genome shotgun (WGS) entry which is preliminary data.</text>
</comment>
<keyword evidence="2" id="KW-1185">Reference proteome</keyword>
<dbReference type="Proteomes" id="UP001055811">
    <property type="component" value="Linkage Group LG05"/>
</dbReference>
<dbReference type="EMBL" id="CM042013">
    <property type="protein sequence ID" value="KAI3740143.1"/>
    <property type="molecule type" value="Genomic_DNA"/>
</dbReference>
<reference evidence="2" key="1">
    <citation type="journal article" date="2022" name="Mol. Ecol. Resour.">
        <title>The genomes of chicory, endive, great burdock and yacon provide insights into Asteraceae palaeo-polyploidization history and plant inulin production.</title>
        <authorList>
            <person name="Fan W."/>
            <person name="Wang S."/>
            <person name="Wang H."/>
            <person name="Wang A."/>
            <person name="Jiang F."/>
            <person name="Liu H."/>
            <person name="Zhao H."/>
            <person name="Xu D."/>
            <person name="Zhang Y."/>
        </authorList>
    </citation>
    <scope>NUCLEOTIDE SEQUENCE [LARGE SCALE GENOMIC DNA]</scope>
    <source>
        <strain evidence="2">cv. Punajuju</strain>
    </source>
</reference>
<protein>
    <submittedName>
        <fullName evidence="1">Uncharacterized protein</fullName>
    </submittedName>
</protein>
<sequence>MESVITPHYLPGFHPIFAFSKSKLGSLSFSLNDGSSLQIRISNIKADGNTRIRFAQRNRDSGRSINGDDNNKTPQESSQGKTYNKEEILALFRRIQSSISAESNASKGRTKNGSSAESVLQVLRQSTNQVKGKTSNREGSTVSSEWKKEEIVDFKSTDAKMSRPPSNFVKRSPIPTEKVQEEVKSEGLETMKLAALKELAKSRGIKGYSKLKKGELIELLRTV</sequence>
<gene>
    <name evidence="1" type="ORF">L2E82_30564</name>
</gene>
<name>A0ACB9D113_CICIN</name>
<proteinExistence type="predicted"/>
<accession>A0ACB9D113</accession>
<evidence type="ECO:0000313" key="2">
    <source>
        <dbReference type="Proteomes" id="UP001055811"/>
    </source>
</evidence>
<organism evidence="1 2">
    <name type="scientific">Cichorium intybus</name>
    <name type="common">Chicory</name>
    <dbReference type="NCBI Taxonomy" id="13427"/>
    <lineage>
        <taxon>Eukaryota</taxon>
        <taxon>Viridiplantae</taxon>
        <taxon>Streptophyta</taxon>
        <taxon>Embryophyta</taxon>
        <taxon>Tracheophyta</taxon>
        <taxon>Spermatophyta</taxon>
        <taxon>Magnoliopsida</taxon>
        <taxon>eudicotyledons</taxon>
        <taxon>Gunneridae</taxon>
        <taxon>Pentapetalae</taxon>
        <taxon>asterids</taxon>
        <taxon>campanulids</taxon>
        <taxon>Asterales</taxon>
        <taxon>Asteraceae</taxon>
        <taxon>Cichorioideae</taxon>
        <taxon>Cichorieae</taxon>
        <taxon>Cichoriinae</taxon>
        <taxon>Cichorium</taxon>
    </lineage>
</organism>
<reference evidence="1 2" key="2">
    <citation type="journal article" date="2022" name="Mol. Ecol. Resour.">
        <title>The genomes of chicory, endive, great burdock and yacon provide insights into Asteraceae paleo-polyploidization history and plant inulin production.</title>
        <authorList>
            <person name="Fan W."/>
            <person name="Wang S."/>
            <person name="Wang H."/>
            <person name="Wang A."/>
            <person name="Jiang F."/>
            <person name="Liu H."/>
            <person name="Zhao H."/>
            <person name="Xu D."/>
            <person name="Zhang Y."/>
        </authorList>
    </citation>
    <scope>NUCLEOTIDE SEQUENCE [LARGE SCALE GENOMIC DNA]</scope>
    <source>
        <strain evidence="2">cv. Punajuju</strain>
        <tissue evidence="1">Leaves</tissue>
    </source>
</reference>